<organism evidence="3 4">
    <name type="scientific">Pseudodesulfovibrio sediminis</name>
    <dbReference type="NCBI Taxonomy" id="2810563"/>
    <lineage>
        <taxon>Bacteria</taxon>
        <taxon>Pseudomonadati</taxon>
        <taxon>Thermodesulfobacteriota</taxon>
        <taxon>Desulfovibrionia</taxon>
        <taxon>Desulfovibrionales</taxon>
        <taxon>Desulfovibrionaceae</taxon>
    </lineage>
</organism>
<dbReference type="RefSeq" id="WP_229591065.1">
    <property type="nucleotide sequence ID" value="NZ_AP024485.1"/>
</dbReference>
<gene>
    <name evidence="3" type="ORF">PSDVSF_23170</name>
</gene>
<feature type="transmembrane region" description="Helical" evidence="1">
    <location>
        <begin position="106"/>
        <end position="126"/>
    </location>
</feature>
<protein>
    <submittedName>
        <fullName evidence="3">Membrane protein</fullName>
    </submittedName>
</protein>
<feature type="transmembrane region" description="Helical" evidence="1">
    <location>
        <begin position="42"/>
        <end position="64"/>
    </location>
</feature>
<feature type="transmembrane region" description="Helical" evidence="1">
    <location>
        <begin position="76"/>
        <end position="100"/>
    </location>
</feature>
<sequence>MRTLADRLRHTILFELIGLLTCTPIASYILDRDIIKVGTMTIIVSLTAMVFNYLFNLGFDHLLVKLGRPVNVRPPWLRTIHAVSFEGSLILFTTPFVAWWLDMGLWAAFMTDIGFALFYLVYTYLFNWAYDILFPMPVQLALQEID</sequence>
<dbReference type="InterPro" id="IPR007896">
    <property type="entry name" value="BTP_bacteria"/>
</dbReference>
<keyword evidence="1" id="KW-0472">Membrane</keyword>
<evidence type="ECO:0000259" key="2">
    <source>
        <dbReference type="Pfam" id="PF05232"/>
    </source>
</evidence>
<dbReference type="Pfam" id="PF05232">
    <property type="entry name" value="BTP"/>
    <property type="match status" value="2"/>
</dbReference>
<dbReference type="Proteomes" id="UP001053296">
    <property type="component" value="Chromosome"/>
</dbReference>
<evidence type="ECO:0000256" key="1">
    <source>
        <dbReference type="SAM" id="Phobius"/>
    </source>
</evidence>
<dbReference type="NCBIfam" id="NF033664">
    <property type="entry name" value="PACE_transport"/>
    <property type="match status" value="1"/>
</dbReference>
<proteinExistence type="predicted"/>
<feature type="domain" description="Chlorhexidine efflux transporter" evidence="2">
    <location>
        <begin position="2"/>
        <end position="63"/>
    </location>
</feature>
<dbReference type="EMBL" id="AP024485">
    <property type="protein sequence ID" value="BCS89075.1"/>
    <property type="molecule type" value="Genomic_DNA"/>
</dbReference>
<dbReference type="InterPro" id="IPR058208">
    <property type="entry name" value="PACE"/>
</dbReference>
<keyword evidence="4" id="KW-1185">Reference proteome</keyword>
<keyword evidence="1" id="KW-0812">Transmembrane</keyword>
<reference evidence="3" key="1">
    <citation type="journal article" date="2022" name="Arch. Microbiol.">
        <title>Pseudodesulfovibrio sediminis sp. nov., a mesophilic and neutrophilic sulfate-reducing bacterium isolated from sediment of a brackish lake.</title>
        <authorList>
            <person name="Takahashi A."/>
            <person name="Kojima H."/>
            <person name="Watanabe M."/>
            <person name="Fukui M."/>
        </authorList>
    </citation>
    <scope>NUCLEOTIDE SEQUENCE</scope>
    <source>
        <strain evidence="3">SF6</strain>
    </source>
</reference>
<accession>A0ABM7P7W7</accession>
<feature type="domain" description="Chlorhexidine efflux transporter" evidence="2">
    <location>
        <begin position="73"/>
        <end position="135"/>
    </location>
</feature>
<keyword evidence="1" id="KW-1133">Transmembrane helix</keyword>
<evidence type="ECO:0000313" key="4">
    <source>
        <dbReference type="Proteomes" id="UP001053296"/>
    </source>
</evidence>
<name>A0ABM7P7W7_9BACT</name>
<feature type="transmembrane region" description="Helical" evidence="1">
    <location>
        <begin position="12"/>
        <end position="30"/>
    </location>
</feature>
<evidence type="ECO:0000313" key="3">
    <source>
        <dbReference type="EMBL" id="BCS89075.1"/>
    </source>
</evidence>